<organism evidence="4 5">
    <name type="scientific">Chenopodium quinoa</name>
    <name type="common">Quinoa</name>
    <dbReference type="NCBI Taxonomy" id="63459"/>
    <lineage>
        <taxon>Eukaryota</taxon>
        <taxon>Viridiplantae</taxon>
        <taxon>Streptophyta</taxon>
        <taxon>Embryophyta</taxon>
        <taxon>Tracheophyta</taxon>
        <taxon>Spermatophyta</taxon>
        <taxon>Magnoliopsida</taxon>
        <taxon>eudicotyledons</taxon>
        <taxon>Gunneridae</taxon>
        <taxon>Pentapetalae</taxon>
        <taxon>Caryophyllales</taxon>
        <taxon>Chenopodiaceae</taxon>
        <taxon>Chenopodioideae</taxon>
        <taxon>Atripliceae</taxon>
        <taxon>Chenopodium</taxon>
    </lineage>
</organism>
<reference evidence="4" key="2">
    <citation type="submission" date="2021-03" db="UniProtKB">
        <authorList>
            <consortium name="EnsemblPlants"/>
        </authorList>
    </citation>
    <scope>IDENTIFICATION</scope>
</reference>
<accession>A0A803LL31</accession>
<evidence type="ECO:0008006" key="6">
    <source>
        <dbReference type="Google" id="ProtNLM"/>
    </source>
</evidence>
<reference evidence="4" key="1">
    <citation type="journal article" date="2017" name="Nature">
        <title>The genome of Chenopodium quinoa.</title>
        <authorList>
            <person name="Jarvis D.E."/>
            <person name="Ho Y.S."/>
            <person name="Lightfoot D.J."/>
            <person name="Schmoeckel S.M."/>
            <person name="Li B."/>
            <person name="Borm T.J.A."/>
            <person name="Ohyanagi H."/>
            <person name="Mineta K."/>
            <person name="Michell C.T."/>
            <person name="Saber N."/>
            <person name="Kharbatia N.M."/>
            <person name="Rupper R.R."/>
            <person name="Sharp A.R."/>
            <person name="Dally N."/>
            <person name="Boughton B.A."/>
            <person name="Woo Y.H."/>
            <person name="Gao G."/>
            <person name="Schijlen E.G.W.M."/>
            <person name="Guo X."/>
            <person name="Momin A.A."/>
            <person name="Negrao S."/>
            <person name="Al-Babili S."/>
            <person name="Gehring C."/>
            <person name="Roessner U."/>
            <person name="Jung C."/>
            <person name="Murphy K."/>
            <person name="Arold S.T."/>
            <person name="Gojobori T."/>
            <person name="van der Linden C.G."/>
            <person name="van Loo E.N."/>
            <person name="Jellen E.N."/>
            <person name="Maughan P.J."/>
            <person name="Tester M."/>
        </authorList>
    </citation>
    <scope>NUCLEOTIDE SEQUENCE [LARGE SCALE GENOMIC DNA]</scope>
    <source>
        <strain evidence="4">cv. PI 614886</strain>
    </source>
</reference>
<keyword evidence="5" id="KW-1185">Reference proteome</keyword>
<dbReference type="Pfam" id="PF03101">
    <property type="entry name" value="FAR1"/>
    <property type="match status" value="1"/>
</dbReference>
<evidence type="ECO:0000313" key="4">
    <source>
        <dbReference type="EnsemblPlants" id="AUR62014678-RA:cds"/>
    </source>
</evidence>
<dbReference type="EnsemblPlants" id="AUR62014678-RA">
    <property type="protein sequence ID" value="AUR62014678-RA:cds"/>
    <property type="gene ID" value="AUR62014678"/>
</dbReference>
<feature type="region of interest" description="Disordered" evidence="1">
    <location>
        <begin position="122"/>
        <end position="171"/>
    </location>
</feature>
<name>A0A803LL31_CHEQI</name>
<feature type="domain" description="FAR1" evidence="2">
    <location>
        <begin position="196"/>
        <end position="293"/>
    </location>
</feature>
<evidence type="ECO:0000313" key="5">
    <source>
        <dbReference type="Proteomes" id="UP000596660"/>
    </source>
</evidence>
<dbReference type="InterPro" id="IPR055482">
    <property type="entry name" value="DUF7054"/>
</dbReference>
<protein>
    <recommendedName>
        <fullName evidence="6">FAR1 domain-containing protein</fullName>
    </recommendedName>
</protein>
<dbReference type="InterPro" id="IPR004330">
    <property type="entry name" value="FAR1_DNA_bnd_dom"/>
</dbReference>
<proteinExistence type="predicted"/>
<evidence type="ECO:0000259" key="3">
    <source>
        <dbReference type="Pfam" id="PF23156"/>
    </source>
</evidence>
<evidence type="ECO:0000256" key="1">
    <source>
        <dbReference type="SAM" id="MobiDB-lite"/>
    </source>
</evidence>
<feature type="domain" description="DUF7054" evidence="3">
    <location>
        <begin position="37"/>
        <end position="119"/>
    </location>
</feature>
<dbReference type="PANTHER" id="PTHR47718:SF17">
    <property type="entry name" value="PROTEIN FAR1-RELATED SEQUENCE 5-LIKE"/>
    <property type="match status" value="1"/>
</dbReference>
<dbReference type="Proteomes" id="UP000596660">
    <property type="component" value="Unplaced"/>
</dbReference>
<feature type="compositionally biased region" description="Low complexity" evidence="1">
    <location>
        <begin position="146"/>
        <end position="157"/>
    </location>
</feature>
<evidence type="ECO:0000259" key="2">
    <source>
        <dbReference type="Pfam" id="PF03101"/>
    </source>
</evidence>
<dbReference type="Pfam" id="PF23156">
    <property type="entry name" value="DUF7054"/>
    <property type="match status" value="1"/>
</dbReference>
<feature type="compositionally biased region" description="Polar residues" evidence="1">
    <location>
        <begin position="124"/>
        <end position="137"/>
    </location>
</feature>
<dbReference type="Gramene" id="AUR62014678-RA">
    <property type="protein sequence ID" value="AUR62014678-RA:cds"/>
    <property type="gene ID" value="AUR62014678"/>
</dbReference>
<sequence>MRKNLSENMMTSLYSGDKQKKGNCFECSKGSINDRDNKRLLVIINVLGSAGPLRFLVNEEDVVDGVIATALKLYAKEGRLPILGSDSTKFLLYCSHAGSDALGTWDEIGSCGGRNFVLCKKPEQPSNMSEARSQMISQKREPSAKTAEQTQSTLTEESTNDNNLSQHSQDHKEEDFNYTGCLIGVTAKTLDEIGDIYKKHAFAMGFGVRLSSTRWTQGDNKQIKGKDFVCSKEGFRCKPKVQKSPPAPNENRKKVKQVPTTRTGCKALIRAKKNKEGLFEIEEHIMNHNHELTRKAWQHLHRSERKITEEKAKVIDLMAESGLKPTEANNLMTNEAGGVELLGHTLKDHLNYISRRKMKEIEGISSLKA</sequence>
<dbReference type="AlphaFoldDB" id="A0A803LL31"/>
<dbReference type="PANTHER" id="PTHR47718">
    <property type="entry name" value="OS01G0519700 PROTEIN"/>
    <property type="match status" value="1"/>
</dbReference>